<dbReference type="InterPro" id="IPR012674">
    <property type="entry name" value="Calycin"/>
</dbReference>
<feature type="chain" id="PRO_5012678295" evidence="1">
    <location>
        <begin position="16"/>
        <end position="200"/>
    </location>
</feature>
<protein>
    <submittedName>
        <fullName evidence="2">Lipocalin</fullName>
    </submittedName>
</protein>
<evidence type="ECO:0000313" key="2">
    <source>
        <dbReference type="EMBL" id="JAP82194.1"/>
    </source>
</evidence>
<feature type="signal peptide" evidence="1">
    <location>
        <begin position="1"/>
        <end position="15"/>
    </location>
</feature>
<evidence type="ECO:0000256" key="1">
    <source>
        <dbReference type="SAM" id="SignalP"/>
    </source>
</evidence>
<dbReference type="GO" id="GO:0030682">
    <property type="term" value="P:symbiont-mediated perturbation of host defenses"/>
    <property type="evidence" value="ECO:0007669"/>
    <property type="project" value="InterPro"/>
</dbReference>
<organism evidence="2">
    <name type="scientific">Rhipicephalus appendiculatus</name>
    <name type="common">Brown ear tick</name>
    <dbReference type="NCBI Taxonomy" id="34631"/>
    <lineage>
        <taxon>Eukaryota</taxon>
        <taxon>Metazoa</taxon>
        <taxon>Ecdysozoa</taxon>
        <taxon>Arthropoda</taxon>
        <taxon>Chelicerata</taxon>
        <taxon>Arachnida</taxon>
        <taxon>Acari</taxon>
        <taxon>Parasitiformes</taxon>
        <taxon>Ixodida</taxon>
        <taxon>Ixodoidea</taxon>
        <taxon>Ixodidae</taxon>
        <taxon>Rhipicephalinae</taxon>
        <taxon>Rhipicephalus</taxon>
        <taxon>Rhipicephalus</taxon>
    </lineage>
</organism>
<dbReference type="Gene3D" id="2.40.128.20">
    <property type="match status" value="1"/>
</dbReference>
<dbReference type="PROSITE" id="PS51257">
    <property type="entry name" value="PROKAR_LIPOPROTEIN"/>
    <property type="match status" value="1"/>
</dbReference>
<sequence length="200" mass="22790">MKLLVLFATLGLAACQVKQEGNPDWADETKFGEYQNSWQSIQGDQASRYYLYQSTYNTDPIWGEEFYCVSVTGTVDQTAEKTVNAKILYKNKVHKELQTSEEKVTAIKTYGYTKQENGIMYLAKEGQTFNDTLVFSDDNCDIFYTGDKNFELWVNEKKIKGVPSCCKFAFSYFARNFGKIHNIYTDDCYLAPGSVAGESK</sequence>
<accession>A0A131YSG1</accession>
<reference evidence="2" key="1">
    <citation type="journal article" date="2016" name="Ticks Tick Borne Dis.">
        <title>De novo assembly and annotation of the salivary gland transcriptome of Rhipicephalus appendiculatus male and female ticks during blood feeding.</title>
        <authorList>
            <person name="de Castro M.H."/>
            <person name="de Klerk D."/>
            <person name="Pienaar R."/>
            <person name="Latif A.A."/>
            <person name="Rees D.J."/>
            <person name="Mans B.J."/>
        </authorList>
    </citation>
    <scope>NUCLEOTIDE SEQUENCE</scope>
    <source>
        <tissue evidence="2">Salivary glands</tissue>
    </source>
</reference>
<keyword evidence="1" id="KW-0732">Signal</keyword>
<dbReference type="GO" id="GO:0043176">
    <property type="term" value="F:amine binding"/>
    <property type="evidence" value="ECO:0007669"/>
    <property type="project" value="InterPro"/>
</dbReference>
<dbReference type="Pfam" id="PF02098">
    <property type="entry name" value="His_binding"/>
    <property type="match status" value="1"/>
</dbReference>
<dbReference type="PRINTS" id="PR01220">
    <property type="entry name" value="HISBINDING"/>
</dbReference>
<dbReference type="EMBL" id="GEDV01006363">
    <property type="protein sequence ID" value="JAP82194.1"/>
    <property type="molecule type" value="Transcribed_RNA"/>
</dbReference>
<dbReference type="AlphaFoldDB" id="A0A131YSG1"/>
<dbReference type="SUPFAM" id="SSF50814">
    <property type="entry name" value="Lipocalins"/>
    <property type="match status" value="1"/>
</dbReference>
<proteinExistence type="predicted"/>
<dbReference type="InterPro" id="IPR002970">
    <property type="entry name" value="Tick_his-bd"/>
</dbReference>
<name>A0A131YSG1_RHIAP</name>